<name>A0A2U2DID9_9HYPH</name>
<dbReference type="AlphaFoldDB" id="A0A2U2DID9"/>
<organism evidence="1 2">
    <name type="scientific">Metarhizobium album</name>
    <dbReference type="NCBI Taxonomy" id="2182425"/>
    <lineage>
        <taxon>Bacteria</taxon>
        <taxon>Pseudomonadati</taxon>
        <taxon>Pseudomonadota</taxon>
        <taxon>Alphaproteobacteria</taxon>
        <taxon>Hyphomicrobiales</taxon>
        <taxon>Rhizobiaceae</taxon>
        <taxon>Metarhizobium</taxon>
    </lineage>
</organism>
<accession>A0A2U2DID9</accession>
<gene>
    <name evidence="1" type="ORF">DEM27_27195</name>
</gene>
<reference evidence="1 2" key="1">
    <citation type="submission" date="2018-05" db="EMBL/GenBank/DDBJ databases">
        <title>The draft genome of strain NS-104.</title>
        <authorList>
            <person name="Hang P."/>
            <person name="Jiang J."/>
        </authorList>
    </citation>
    <scope>NUCLEOTIDE SEQUENCE [LARGE SCALE GENOMIC DNA]</scope>
    <source>
        <strain evidence="1 2">NS-104</strain>
    </source>
</reference>
<evidence type="ECO:0000313" key="2">
    <source>
        <dbReference type="Proteomes" id="UP000245252"/>
    </source>
</evidence>
<protein>
    <submittedName>
        <fullName evidence="1">Uncharacterized protein</fullName>
    </submittedName>
</protein>
<evidence type="ECO:0000313" key="1">
    <source>
        <dbReference type="EMBL" id="PWE53064.1"/>
    </source>
</evidence>
<keyword evidence="2" id="KW-1185">Reference proteome</keyword>
<proteinExistence type="predicted"/>
<dbReference type="OrthoDB" id="8404555at2"/>
<dbReference type="Proteomes" id="UP000245252">
    <property type="component" value="Unassembled WGS sequence"/>
</dbReference>
<comment type="caution">
    <text evidence="1">The sequence shown here is derived from an EMBL/GenBank/DDBJ whole genome shotgun (WGS) entry which is preliminary data.</text>
</comment>
<sequence>MHHRRGRRAEVCRIKTGHSVFSLEHFRLSPNRESALTFCFYAIPDAKPLSTFAGIALAERRHRKGCRR</sequence>
<dbReference type="EMBL" id="QFBC01000018">
    <property type="protein sequence ID" value="PWE53064.1"/>
    <property type="molecule type" value="Genomic_DNA"/>
</dbReference>